<proteinExistence type="predicted"/>
<sequence>MANKKTAPAKEKKVTDKDYFDEAKSWDESEIVREKKSARRAWSAFWAMTGVVHCSGDCNFYNDASKNN</sequence>
<accession>A0A2X2YER4</accession>
<dbReference type="EMBL" id="UAVY01000005">
    <property type="protein sequence ID" value="SQB36429.1"/>
    <property type="molecule type" value="Genomic_DNA"/>
</dbReference>
<reference evidence="1 2" key="1">
    <citation type="submission" date="2018-06" db="EMBL/GenBank/DDBJ databases">
        <authorList>
            <consortium name="Pathogen Informatics"/>
            <person name="Doyle S."/>
        </authorList>
    </citation>
    <scope>NUCLEOTIDE SEQUENCE [LARGE SCALE GENOMIC DNA]</scope>
    <source>
        <strain evidence="1 2">NCTC10786</strain>
    </source>
</reference>
<protein>
    <submittedName>
        <fullName evidence="1">Uncharacterized protein</fullName>
    </submittedName>
</protein>
<evidence type="ECO:0000313" key="1">
    <source>
        <dbReference type="EMBL" id="SQB36429.1"/>
    </source>
</evidence>
<organism evidence="1 2">
    <name type="scientific">Citrobacter koseri</name>
    <name type="common">Citrobacter diversus</name>
    <dbReference type="NCBI Taxonomy" id="545"/>
    <lineage>
        <taxon>Bacteria</taxon>
        <taxon>Pseudomonadati</taxon>
        <taxon>Pseudomonadota</taxon>
        <taxon>Gammaproteobacteria</taxon>
        <taxon>Enterobacterales</taxon>
        <taxon>Enterobacteriaceae</taxon>
        <taxon>Citrobacter</taxon>
    </lineage>
</organism>
<gene>
    <name evidence="1" type="ORF">NCTC10786_03541</name>
</gene>
<dbReference type="Proteomes" id="UP000251584">
    <property type="component" value="Unassembled WGS sequence"/>
</dbReference>
<dbReference type="AlphaFoldDB" id="A0A2X2YER4"/>
<name>A0A2X2YER4_CITKO</name>
<evidence type="ECO:0000313" key="2">
    <source>
        <dbReference type="Proteomes" id="UP000251584"/>
    </source>
</evidence>